<dbReference type="AlphaFoldDB" id="A0A9X2HCK7"/>
<dbReference type="EMBL" id="JANAFB010000006">
    <property type="protein sequence ID" value="MCP3425232.1"/>
    <property type="molecule type" value="Genomic_DNA"/>
</dbReference>
<protein>
    <submittedName>
        <fullName evidence="1">Uncharacterized protein</fullName>
    </submittedName>
</protein>
<proteinExistence type="predicted"/>
<organism evidence="1 2">
    <name type="scientific">Rothia santali</name>
    <dbReference type="NCBI Taxonomy" id="2949643"/>
    <lineage>
        <taxon>Bacteria</taxon>
        <taxon>Bacillati</taxon>
        <taxon>Actinomycetota</taxon>
        <taxon>Actinomycetes</taxon>
        <taxon>Micrococcales</taxon>
        <taxon>Micrococcaceae</taxon>
        <taxon>Rothia</taxon>
    </lineage>
</organism>
<comment type="caution">
    <text evidence="1">The sequence shown here is derived from an EMBL/GenBank/DDBJ whole genome shotgun (WGS) entry which is preliminary data.</text>
</comment>
<dbReference type="RefSeq" id="WP_254165315.1">
    <property type="nucleotide sequence ID" value="NZ_JANAFB010000006.1"/>
</dbReference>
<keyword evidence="2" id="KW-1185">Reference proteome</keyword>
<accession>A0A9X2HCK7</accession>
<dbReference type="Proteomes" id="UP001139502">
    <property type="component" value="Unassembled WGS sequence"/>
</dbReference>
<evidence type="ECO:0000313" key="1">
    <source>
        <dbReference type="EMBL" id="MCP3425232.1"/>
    </source>
</evidence>
<gene>
    <name evidence="1" type="ORF">NBM05_04115</name>
</gene>
<name>A0A9X2HCK7_9MICC</name>
<reference evidence="1" key="1">
    <citation type="submission" date="2022-06" db="EMBL/GenBank/DDBJ databases">
        <title>Rothia sp. isolated from sandalwood seedling.</title>
        <authorList>
            <person name="Tuikhar N."/>
            <person name="Kirdat K."/>
            <person name="Thorat V."/>
            <person name="Swetha P."/>
            <person name="Padma S."/>
            <person name="Sundararaj R."/>
            <person name="Yadav A."/>
        </authorList>
    </citation>
    <scope>NUCLEOTIDE SEQUENCE</scope>
    <source>
        <strain evidence="1">AR01</strain>
    </source>
</reference>
<evidence type="ECO:0000313" key="2">
    <source>
        <dbReference type="Proteomes" id="UP001139502"/>
    </source>
</evidence>
<sequence length="49" mass="5403">MSIPYIALNDGHAIPQLEFGVLQVLTRDIVPAVATATPTYLPPTKRRTR</sequence>